<dbReference type="SUPFAM" id="SSF52467">
    <property type="entry name" value="DHS-like NAD/FAD-binding domain"/>
    <property type="match status" value="1"/>
</dbReference>
<evidence type="ECO:0000313" key="1">
    <source>
        <dbReference type="EMBL" id="MDR7665331.1"/>
    </source>
</evidence>
<dbReference type="Pfam" id="PF13289">
    <property type="entry name" value="SIR2_2"/>
    <property type="match status" value="1"/>
</dbReference>
<dbReference type="Gene3D" id="3.40.50.150">
    <property type="entry name" value="Vaccinia Virus protein VP39"/>
    <property type="match status" value="1"/>
</dbReference>
<protein>
    <submittedName>
        <fullName evidence="1">SIR2 family protein</fullName>
    </submittedName>
</protein>
<accession>A0ABU2D018</accession>
<organism evidence="1 2">
    <name type="scientific">Methanosarcina baikalica</name>
    <dbReference type="NCBI Taxonomy" id="3073890"/>
    <lineage>
        <taxon>Archaea</taxon>
        <taxon>Methanobacteriati</taxon>
        <taxon>Methanobacteriota</taxon>
        <taxon>Stenosarchaea group</taxon>
        <taxon>Methanomicrobia</taxon>
        <taxon>Methanosarcinales</taxon>
        <taxon>Methanosarcinaceae</taxon>
        <taxon>Methanosarcina</taxon>
    </lineage>
</organism>
<reference evidence="2" key="1">
    <citation type="submission" date="2023-07" db="EMBL/GenBank/DDBJ databases">
        <title>Whole-genome sequencing of a new Methanosarcina sp. Z-7115.</title>
        <authorList>
            <person name="Zhilina T.N."/>
            <person name="Merkel A.Y."/>
        </authorList>
    </citation>
    <scope>NUCLEOTIDE SEQUENCE [LARGE SCALE GENOMIC DNA]</scope>
    <source>
        <strain evidence="2">Z-7115</strain>
    </source>
</reference>
<comment type="caution">
    <text evidence="1">The sequence shown here is derived from an EMBL/GenBank/DDBJ whole genome shotgun (WGS) entry which is preliminary data.</text>
</comment>
<gene>
    <name evidence="1" type="ORF">RG963_05940</name>
</gene>
<dbReference type="InterPro" id="IPR029035">
    <property type="entry name" value="DHS-like_NAD/FAD-binding_dom"/>
</dbReference>
<sequence>MNLLNTMEIPPHLVEQISRGKCVLFIGAGVSKRAGLPNWSDLLHNMLKYCEENTIHIPNSSEIEEEIIEESYLIAADQIRECMDKHNTLAFHRFIINEINRKEVKLTDVHEAITKLPINVILTTNYDKLIERAYDQHVRINFANGTHFGNKLLLIQEDIQNGKKIILHIHGRADVPDTIILGTKDYNKFQRRSVCNRILQDLIASNTILFIGFSFNDPNILFQMDKLKKLFGQAPGKHYALMSLNRANKWRNQKSDSFKEINIIPYKDDADESVNIFLNNLLIQTKKLKDAEKFEDKREAHELNVDYGNARFHSIGRFEPKTPMELFKQNEKEGITSKNSNLLQLIADISGKKYFQEQIDLAQKEGYADLYSNSWVDRELQIIGLHLLYKLFKNSQEEMRKEKFVLNNMYDAGCSNWGQYKALLAFREWERIPLSDNFKYHAQDFNPQWHESTPKENCIFYQINLPHFEKSLEDKCDLVCCAHSLHYLGKNPLAIYSSFFSFNRLLHSDGYCYVTVPEKNSLPGMPDLLEMAARDAGFEIKDKGKKRLVHRLDETPHNITTFYYLILKKERPVDFSRSNRLIGASLFKGKALENAKDYGITEAESIRDISPAFEDSLKSIINTENINVRTFKCALEVVMYEEKKNIININEWKKYVDRIQCLIMSLGSSRIYSIEIKYKLQKACSDYLRWLLRYLISTDDDNSYKTKKIIEYLNSPTENLKDIRVNTDELSCEHIARLIKHLFELCLYERINILRDFEKTYNMDCED</sequence>
<proteinExistence type="predicted"/>
<dbReference type="EMBL" id="JAVKPK010000018">
    <property type="protein sequence ID" value="MDR7665331.1"/>
    <property type="molecule type" value="Genomic_DNA"/>
</dbReference>
<evidence type="ECO:0000313" key="2">
    <source>
        <dbReference type="Proteomes" id="UP001246244"/>
    </source>
</evidence>
<dbReference type="InterPro" id="IPR029063">
    <property type="entry name" value="SAM-dependent_MTases_sf"/>
</dbReference>
<dbReference type="Proteomes" id="UP001246244">
    <property type="component" value="Unassembled WGS sequence"/>
</dbReference>
<name>A0ABU2D018_9EURY</name>
<keyword evidence="2" id="KW-1185">Reference proteome</keyword>
<dbReference type="Gene3D" id="3.40.50.1220">
    <property type="entry name" value="TPP-binding domain"/>
    <property type="match status" value="1"/>
</dbReference>
<dbReference type="SUPFAM" id="SSF53335">
    <property type="entry name" value="S-adenosyl-L-methionine-dependent methyltransferases"/>
    <property type="match status" value="1"/>
</dbReference>
<dbReference type="RefSeq" id="WP_310575358.1">
    <property type="nucleotide sequence ID" value="NZ_JAVKPK010000018.1"/>
</dbReference>